<evidence type="ECO:0000256" key="1">
    <source>
        <dbReference type="ARBA" id="ARBA00010481"/>
    </source>
</evidence>
<dbReference type="PANTHER" id="PTHR31889:SF2">
    <property type="entry name" value="FUCOSYLTRANSFERASE 3"/>
    <property type="match status" value="1"/>
</dbReference>
<keyword evidence="5" id="KW-0325">Glycoprotein</keyword>
<keyword evidence="7" id="KW-1133">Transmembrane helix</keyword>
<proteinExistence type="inferred from homology"/>
<dbReference type="GO" id="GO:0032580">
    <property type="term" value="C:Golgi cisterna membrane"/>
    <property type="evidence" value="ECO:0007669"/>
    <property type="project" value="UniProtKB-SubCell"/>
</dbReference>
<dbReference type="EMBL" id="KI397513">
    <property type="protein sequence ID" value="ERM94561.1"/>
    <property type="molecule type" value="Genomic_DNA"/>
</dbReference>
<evidence type="ECO:0000256" key="2">
    <source>
        <dbReference type="ARBA" id="ARBA00022676"/>
    </source>
</evidence>
<name>W1NGF1_AMBTC</name>
<reference evidence="10" key="1">
    <citation type="journal article" date="2013" name="Science">
        <title>The Amborella genome and the evolution of flowering plants.</title>
        <authorList>
            <consortium name="Amborella Genome Project"/>
        </authorList>
    </citation>
    <scope>NUCLEOTIDE SEQUENCE [LARGE SCALE GENOMIC DNA]</scope>
</reference>
<dbReference type="PANTHER" id="PTHR31889">
    <property type="entry name" value="FUCOSYLTRANSFERASE 2-RELATED"/>
    <property type="match status" value="1"/>
</dbReference>
<feature type="transmembrane region" description="Helical" evidence="7">
    <location>
        <begin position="38"/>
        <end position="63"/>
    </location>
</feature>
<accession>W1NGF1</accession>
<dbReference type="FunFam" id="3.40.50.11340:FF:000005">
    <property type="entry name" value="Galactoside 2-alpha-L-fucosyltransferase"/>
    <property type="match status" value="1"/>
</dbReference>
<keyword evidence="10" id="KW-1185">Reference proteome</keyword>
<dbReference type="AlphaFoldDB" id="W1NGF1"/>
<keyword evidence="6 7" id="KW-0961">Cell wall biogenesis/degradation</keyword>
<dbReference type="eggNOG" id="ENOG502QTTA">
    <property type="taxonomic scope" value="Eukaryota"/>
</dbReference>
<comment type="function">
    <text evidence="7">May be involved in cell wall biosynthesis.</text>
</comment>
<evidence type="ECO:0000256" key="3">
    <source>
        <dbReference type="ARBA" id="ARBA00022679"/>
    </source>
</evidence>
<evidence type="ECO:0000313" key="9">
    <source>
        <dbReference type="EMBL" id="ERM94561.1"/>
    </source>
</evidence>
<keyword evidence="2 7" id="KW-0328">Glycosyltransferase</keyword>
<keyword evidence="7" id="KW-0812">Transmembrane</keyword>
<evidence type="ECO:0000256" key="7">
    <source>
        <dbReference type="RuleBase" id="RU367004"/>
    </source>
</evidence>
<evidence type="ECO:0000256" key="4">
    <source>
        <dbReference type="ARBA" id="ARBA00023034"/>
    </source>
</evidence>
<dbReference type="InterPro" id="IPR004938">
    <property type="entry name" value="XG_FTase"/>
</dbReference>
<feature type="region of interest" description="Disordered" evidence="8">
    <location>
        <begin position="1"/>
        <end position="21"/>
    </location>
</feature>
<dbReference type="EC" id="2.4.1.-" evidence="7"/>
<keyword evidence="4 7" id="KW-0333">Golgi apparatus</keyword>
<dbReference type="Pfam" id="PF03254">
    <property type="entry name" value="XG_FTase"/>
    <property type="match status" value="1"/>
</dbReference>
<dbReference type="GO" id="GO:0009969">
    <property type="term" value="P:xyloglucan biosynthetic process"/>
    <property type="evidence" value="ECO:0000318"/>
    <property type="project" value="GO_Central"/>
</dbReference>
<evidence type="ECO:0000256" key="6">
    <source>
        <dbReference type="ARBA" id="ARBA00023316"/>
    </source>
</evidence>
<dbReference type="OMA" id="YIVWISF"/>
<feature type="compositionally biased region" description="Basic and acidic residues" evidence="8">
    <location>
        <begin position="117"/>
        <end position="126"/>
    </location>
</feature>
<keyword evidence="7" id="KW-0472">Membrane</keyword>
<dbReference type="HOGENOM" id="CLU_001992_2_1_1"/>
<keyword evidence="3 7" id="KW-0808">Transferase</keyword>
<evidence type="ECO:0000256" key="5">
    <source>
        <dbReference type="ARBA" id="ARBA00023180"/>
    </source>
</evidence>
<organism evidence="9 10">
    <name type="scientific">Amborella trichopoda</name>
    <dbReference type="NCBI Taxonomy" id="13333"/>
    <lineage>
        <taxon>Eukaryota</taxon>
        <taxon>Viridiplantae</taxon>
        <taxon>Streptophyta</taxon>
        <taxon>Embryophyta</taxon>
        <taxon>Tracheophyta</taxon>
        <taxon>Spermatophyta</taxon>
        <taxon>Magnoliopsida</taxon>
        <taxon>Amborellales</taxon>
        <taxon>Amborellaceae</taxon>
        <taxon>Amborella</taxon>
    </lineage>
</organism>
<sequence length="613" mass="69840">MKRFRRHFSETGGDLISSTDPATMSRERKVLGGGGVKIVRVIGICILGCLIILPLLFTISLLFQDHPPPTKQWVSDVNEEERITSLRKDDDEEEGFWKNNFGGKQGKAGGKRRFHGHTQEEEKTVPEDGLSMEAQKSEDRLLGGLLAANFDEGTCLSRYQSSSYRKLSPHKPSSYLIGKIRKYEALYKQCGPDTESYNEAITQLKRGQQIRSSSCKYLVWISYSGLGNRIVTLAATFLYALLTDRVLLIDRGTDMGDLFCEPFPEKSWLLPLDFPLNQFDNFHVKSPERYGLMLRDEIINENGTSSGSFPAFVYLHLAHDYDKGDKLFFCDREQLILDGIPWLLLRSDNYFVPSLFLVPKFSEELEKLFPEKVTVFHHLGRYLFHPSNTVWGLITRFYRAYLANAEERVGIQIRTFDTGVGPFQHVLDQILACALNEKLLPAVSRDKPIIPPQQTGKTDRKPKVVLMTSLSGGYYERIRNMYWEYPTVTGEVISIYQPSHEEHQQTEKQFHNMKAWAEMYLLSLSDTLITSPWSTFGYVAQGLGGLRPWIMVKPVNHTTPNPACGRAISMEPCFHAPPFYDCKAKRGIDTGKLVPHVRHCEDMSWGLKLVGEN</sequence>
<dbReference type="GO" id="GO:0008107">
    <property type="term" value="F:galactoside 2-alpha-L-fucosyltransferase activity"/>
    <property type="evidence" value="ECO:0007669"/>
    <property type="project" value="InterPro"/>
</dbReference>
<comment type="similarity">
    <text evidence="1 7">Belongs to the glycosyltransferase 37 family.</text>
</comment>
<dbReference type="STRING" id="13333.W1NGF1"/>
<evidence type="ECO:0000313" key="10">
    <source>
        <dbReference type="Proteomes" id="UP000017836"/>
    </source>
</evidence>
<evidence type="ECO:0000256" key="8">
    <source>
        <dbReference type="SAM" id="MobiDB-lite"/>
    </source>
</evidence>
<comment type="subcellular location">
    <subcellularLocation>
        <location evidence="7">Golgi apparatus</location>
        <location evidence="7">Golgi stack membrane</location>
        <topology evidence="7">Single-pass type II membrane protein</topology>
    </subcellularLocation>
</comment>
<feature type="region of interest" description="Disordered" evidence="8">
    <location>
        <begin position="97"/>
        <end position="128"/>
    </location>
</feature>
<dbReference type="Proteomes" id="UP000017836">
    <property type="component" value="Unassembled WGS sequence"/>
</dbReference>
<protein>
    <recommendedName>
        <fullName evidence="7">Fucosyltransferase</fullName>
        <ecNumber evidence="7">2.4.1.-</ecNumber>
    </recommendedName>
</protein>
<dbReference type="GO" id="GO:0071555">
    <property type="term" value="P:cell wall organization"/>
    <property type="evidence" value="ECO:0007669"/>
    <property type="project" value="UniProtKB-UniRule"/>
</dbReference>
<dbReference type="Gramene" id="ERM94561">
    <property type="protein sequence ID" value="ERM94561"/>
    <property type="gene ID" value="AMTR_s00010p00267460"/>
</dbReference>
<gene>
    <name evidence="9" type="ORF">AMTR_s00010p00267460</name>
</gene>
<dbReference type="GO" id="GO:0042546">
    <property type="term" value="P:cell wall biogenesis"/>
    <property type="evidence" value="ECO:0007669"/>
    <property type="project" value="InterPro"/>
</dbReference>
<dbReference type="Gene3D" id="3.40.50.11340">
    <property type="match status" value="1"/>
</dbReference>